<evidence type="ECO:0000256" key="1">
    <source>
        <dbReference type="ARBA" id="ARBA00006643"/>
    </source>
</evidence>
<dbReference type="GO" id="GO:0009451">
    <property type="term" value="P:RNA modification"/>
    <property type="evidence" value="ECO:0007669"/>
    <property type="project" value="InterPro"/>
</dbReference>
<gene>
    <name evidence="4" type="ORF">Taro_010304</name>
</gene>
<dbReference type="Pfam" id="PF01535">
    <property type="entry name" value="PPR"/>
    <property type="match status" value="2"/>
</dbReference>
<sequence>RDIYDKKGPLFMSQSHQSAHPSQPPTLLSWVGNGECSRRWVKEKRPSAVLELFSFPASSWVQVGADAQSMSQWLSFLRSSVASLQQAQQVHAQIVVLGQHHYSQNHLLSKLVDLRCLEYALTVFRDIPFHDGFSYTSMIRAYATGGHPRQSLLFYWELLDSGSRPSNLTYPFVFKACSALSAVCVGRQVHGHVFKLGFGADVFVGNSLVDMYSKCFQPEAAQRVGRWVSTFISVNAMPLDVMLSTALIDMHSKCGELDKARRHFDEAPEKNLASWNAMLTGYVQGGFPEAAVQLFSDMRFTSLSPNQITLVNLLSAFASMGALELGTEAHIQSARSGMEINVFLATALVNMYSRCGAIGYACLVFTKTSDKDLGLWNAMLTGLAAHGHGKDVLTIFSQVERTGMRPNEITFIGVLSACSHSGLVEAGRENFRKMSEVYGLDAQLEHYSCMVDLLGRAGHLDEALALVHSMERPPDWVIWGSLLNACRIHNDIKLANEIGSIIFSSKVPNLGCAVMLANIFAGAGMWADVARIRRLIKEAGVRKPSGCSWIEIEGIVHRFLVEDTIHEKSYEVYKMLTRLMEEVSMEGTEHDLEFFITDIHVL</sequence>
<organism evidence="4 5">
    <name type="scientific">Colocasia esculenta</name>
    <name type="common">Wild taro</name>
    <name type="synonym">Arum esculentum</name>
    <dbReference type="NCBI Taxonomy" id="4460"/>
    <lineage>
        <taxon>Eukaryota</taxon>
        <taxon>Viridiplantae</taxon>
        <taxon>Streptophyta</taxon>
        <taxon>Embryophyta</taxon>
        <taxon>Tracheophyta</taxon>
        <taxon>Spermatophyta</taxon>
        <taxon>Magnoliopsida</taxon>
        <taxon>Liliopsida</taxon>
        <taxon>Araceae</taxon>
        <taxon>Aroideae</taxon>
        <taxon>Colocasieae</taxon>
        <taxon>Colocasia</taxon>
    </lineage>
</organism>
<dbReference type="OrthoDB" id="1865464at2759"/>
<feature type="repeat" description="PPR" evidence="3">
    <location>
        <begin position="131"/>
        <end position="165"/>
    </location>
</feature>
<dbReference type="Gene3D" id="1.25.40.10">
    <property type="entry name" value="Tetratricopeptide repeat domain"/>
    <property type="match status" value="3"/>
</dbReference>
<feature type="repeat" description="PPR" evidence="3">
    <location>
        <begin position="271"/>
        <end position="305"/>
    </location>
</feature>
<dbReference type="Proteomes" id="UP000652761">
    <property type="component" value="Unassembled WGS sequence"/>
</dbReference>
<dbReference type="Pfam" id="PF13041">
    <property type="entry name" value="PPR_2"/>
    <property type="match status" value="1"/>
</dbReference>
<dbReference type="AlphaFoldDB" id="A0A843U6J8"/>
<evidence type="ECO:0008006" key="6">
    <source>
        <dbReference type="Google" id="ProtNLM"/>
    </source>
</evidence>
<dbReference type="FunFam" id="1.25.40.10:FF:000690">
    <property type="entry name" value="Pentatricopeptide repeat-containing protein"/>
    <property type="match status" value="1"/>
</dbReference>
<accession>A0A843U6J8</accession>
<comment type="caution">
    <text evidence="4">The sequence shown here is derived from an EMBL/GenBank/DDBJ whole genome shotgun (WGS) entry which is preliminary data.</text>
</comment>
<reference evidence="4" key="1">
    <citation type="submission" date="2017-07" db="EMBL/GenBank/DDBJ databases">
        <title>Taro Niue Genome Assembly and Annotation.</title>
        <authorList>
            <person name="Atibalentja N."/>
            <person name="Keating K."/>
            <person name="Fields C.J."/>
        </authorList>
    </citation>
    <scope>NUCLEOTIDE SEQUENCE</scope>
    <source>
        <strain evidence="4">Niue_2</strain>
        <tissue evidence="4">Leaf</tissue>
    </source>
</reference>
<dbReference type="EMBL" id="NMUH01000371">
    <property type="protein sequence ID" value="MQL77886.1"/>
    <property type="molecule type" value="Genomic_DNA"/>
</dbReference>
<dbReference type="PROSITE" id="PS51375">
    <property type="entry name" value="PPR"/>
    <property type="match status" value="3"/>
</dbReference>
<dbReference type="Pfam" id="PF13812">
    <property type="entry name" value="PPR_3"/>
    <property type="match status" value="1"/>
</dbReference>
<evidence type="ECO:0000256" key="2">
    <source>
        <dbReference type="ARBA" id="ARBA00022737"/>
    </source>
</evidence>
<dbReference type="Pfam" id="PF20431">
    <property type="entry name" value="E_motif"/>
    <property type="match status" value="1"/>
</dbReference>
<comment type="similarity">
    <text evidence="1">Belongs to the PPR family. PCMP-H subfamily.</text>
</comment>
<dbReference type="PANTHER" id="PTHR47926">
    <property type="entry name" value="PENTATRICOPEPTIDE REPEAT-CONTAINING PROTEIN"/>
    <property type="match status" value="1"/>
</dbReference>
<proteinExistence type="inferred from homology"/>
<dbReference type="PANTHER" id="PTHR47926:SF436">
    <property type="entry name" value="PENTATRICOPEPTIDE REPEAT-CONTAINING PROTEIN ELI1, CHLOROPLASTIC-LIKE ISOFORM X2"/>
    <property type="match status" value="1"/>
</dbReference>
<dbReference type="InterPro" id="IPR046848">
    <property type="entry name" value="E_motif"/>
</dbReference>
<feature type="repeat" description="PPR" evidence="3">
    <location>
        <begin position="372"/>
        <end position="406"/>
    </location>
</feature>
<evidence type="ECO:0000313" key="5">
    <source>
        <dbReference type="Proteomes" id="UP000652761"/>
    </source>
</evidence>
<name>A0A843U6J8_COLES</name>
<evidence type="ECO:0000256" key="3">
    <source>
        <dbReference type="PROSITE-ProRule" id="PRU00708"/>
    </source>
</evidence>
<dbReference type="NCBIfam" id="TIGR00756">
    <property type="entry name" value="PPR"/>
    <property type="match status" value="2"/>
</dbReference>
<feature type="non-terminal residue" evidence="4">
    <location>
        <position position="602"/>
    </location>
</feature>
<evidence type="ECO:0000313" key="4">
    <source>
        <dbReference type="EMBL" id="MQL77886.1"/>
    </source>
</evidence>
<dbReference type="GO" id="GO:0003729">
    <property type="term" value="F:mRNA binding"/>
    <property type="evidence" value="ECO:0007669"/>
    <property type="project" value="UniProtKB-ARBA"/>
</dbReference>
<protein>
    <recommendedName>
        <fullName evidence="6">Pentatricopeptide repeat-containing protein</fullName>
    </recommendedName>
</protein>
<keyword evidence="5" id="KW-1185">Reference proteome</keyword>
<keyword evidence="2" id="KW-0677">Repeat</keyword>
<dbReference type="InterPro" id="IPR002885">
    <property type="entry name" value="PPR_rpt"/>
</dbReference>
<dbReference type="InterPro" id="IPR046960">
    <property type="entry name" value="PPR_At4g14850-like_plant"/>
</dbReference>
<dbReference type="InterPro" id="IPR011990">
    <property type="entry name" value="TPR-like_helical_dom_sf"/>
</dbReference>